<keyword evidence="1" id="KW-0812">Transmembrane</keyword>
<protein>
    <submittedName>
        <fullName evidence="2">Uncharacterized protein</fullName>
    </submittedName>
</protein>
<evidence type="ECO:0000256" key="1">
    <source>
        <dbReference type="SAM" id="Phobius"/>
    </source>
</evidence>
<sequence length="138" mass="16001">MNQFSVVRREIRAWLEQFKIYYILKPYELHLLFGGLGIMLLFIFLKFILPYTAYPSLDIFFIDLPLYELGRLAFWVGVWGSLVSSNVKYLPYALWIYALIGLLEYPNITLSTLVPAIVFAILGYALMQYTAKSGAREL</sequence>
<comment type="caution">
    <text evidence="2">The sequence shown here is derived from an EMBL/GenBank/DDBJ whole genome shotgun (WGS) entry which is preliminary data.</text>
</comment>
<keyword evidence="1" id="KW-0472">Membrane</keyword>
<keyword evidence="1" id="KW-1133">Transmembrane helix</keyword>
<evidence type="ECO:0000313" key="3">
    <source>
        <dbReference type="Proteomes" id="UP001519288"/>
    </source>
</evidence>
<gene>
    <name evidence="2" type="ORF">J2Z69_000085</name>
</gene>
<reference evidence="2 3" key="1">
    <citation type="submission" date="2021-03" db="EMBL/GenBank/DDBJ databases">
        <title>Genomic Encyclopedia of Type Strains, Phase IV (KMG-IV): sequencing the most valuable type-strain genomes for metagenomic binning, comparative biology and taxonomic classification.</title>
        <authorList>
            <person name="Goeker M."/>
        </authorList>
    </citation>
    <scope>NUCLEOTIDE SEQUENCE [LARGE SCALE GENOMIC DNA]</scope>
    <source>
        <strain evidence="2 3">DSM 26806</strain>
    </source>
</reference>
<feature type="transmembrane region" description="Helical" evidence="1">
    <location>
        <begin position="112"/>
        <end position="131"/>
    </location>
</feature>
<proteinExistence type="predicted"/>
<dbReference type="RefSeq" id="WP_209858203.1">
    <property type="nucleotide sequence ID" value="NZ_JAGGLD010000001.1"/>
</dbReference>
<keyword evidence="3" id="KW-1185">Reference proteome</keyword>
<dbReference type="Proteomes" id="UP001519288">
    <property type="component" value="Unassembled WGS sequence"/>
</dbReference>
<feature type="transmembrane region" description="Helical" evidence="1">
    <location>
        <begin position="29"/>
        <end position="53"/>
    </location>
</feature>
<name>A0ABS4JD80_9BACL</name>
<organism evidence="2 3">
    <name type="scientific">Paenibacillus shirakamiensis</name>
    <dbReference type="NCBI Taxonomy" id="1265935"/>
    <lineage>
        <taxon>Bacteria</taxon>
        <taxon>Bacillati</taxon>
        <taxon>Bacillota</taxon>
        <taxon>Bacilli</taxon>
        <taxon>Bacillales</taxon>
        <taxon>Paenibacillaceae</taxon>
        <taxon>Paenibacillus</taxon>
    </lineage>
</organism>
<evidence type="ECO:0000313" key="2">
    <source>
        <dbReference type="EMBL" id="MBP1999066.1"/>
    </source>
</evidence>
<dbReference type="EMBL" id="JAGGLD010000001">
    <property type="protein sequence ID" value="MBP1999066.1"/>
    <property type="molecule type" value="Genomic_DNA"/>
</dbReference>
<accession>A0ABS4JD80</accession>